<organism evidence="2 3">
    <name type="scientific">Asticcacaulis aquaticus</name>
    <dbReference type="NCBI Taxonomy" id="2984212"/>
    <lineage>
        <taxon>Bacteria</taxon>
        <taxon>Pseudomonadati</taxon>
        <taxon>Pseudomonadota</taxon>
        <taxon>Alphaproteobacteria</taxon>
        <taxon>Caulobacterales</taxon>
        <taxon>Caulobacteraceae</taxon>
        <taxon>Asticcacaulis</taxon>
    </lineage>
</organism>
<keyword evidence="1" id="KW-1133">Transmembrane helix</keyword>
<keyword evidence="3" id="KW-1185">Reference proteome</keyword>
<name>A0ABT5HPV1_9CAUL</name>
<feature type="transmembrane region" description="Helical" evidence="1">
    <location>
        <begin position="48"/>
        <end position="65"/>
    </location>
</feature>
<feature type="transmembrane region" description="Helical" evidence="1">
    <location>
        <begin position="77"/>
        <end position="94"/>
    </location>
</feature>
<keyword evidence="1" id="KW-0812">Transmembrane</keyword>
<evidence type="ECO:0000313" key="2">
    <source>
        <dbReference type="EMBL" id="MDC7681845.1"/>
    </source>
</evidence>
<reference evidence="2 3" key="1">
    <citation type="submission" date="2023-01" db="EMBL/GenBank/DDBJ databases">
        <title>Novel species of the genus Asticcacaulis isolated from rivers.</title>
        <authorList>
            <person name="Lu H."/>
        </authorList>
    </citation>
    <scope>NUCLEOTIDE SEQUENCE [LARGE SCALE GENOMIC DNA]</scope>
    <source>
        <strain evidence="2 3">BYS171W</strain>
    </source>
</reference>
<sequence>MGLFLLGALALMTVVVLCFPETQVAQSLQRYLFEPVAQFLDRMTLPKLIFLVALVAGSFVFAYAFPMEIALLAAGDMAAYAEIMAAVMLMNAGTRLKATFTHLKAFAMRALTAVAGIARFNTRRATRAVRLHIRKIQVTRDDSEDRPLSAPRAMAA</sequence>
<dbReference type="Proteomes" id="UP001214854">
    <property type="component" value="Unassembled WGS sequence"/>
</dbReference>
<evidence type="ECO:0000313" key="3">
    <source>
        <dbReference type="Proteomes" id="UP001214854"/>
    </source>
</evidence>
<evidence type="ECO:0000256" key="1">
    <source>
        <dbReference type="SAM" id="Phobius"/>
    </source>
</evidence>
<keyword evidence="1" id="KW-0472">Membrane</keyword>
<accession>A0ABT5HPV1</accession>
<protein>
    <submittedName>
        <fullName evidence="2">Uncharacterized protein</fullName>
    </submittedName>
</protein>
<comment type="caution">
    <text evidence="2">The sequence shown here is derived from an EMBL/GenBank/DDBJ whole genome shotgun (WGS) entry which is preliminary data.</text>
</comment>
<dbReference type="RefSeq" id="WP_272746361.1">
    <property type="nucleotide sequence ID" value="NZ_JAQQKX010000001.1"/>
</dbReference>
<proteinExistence type="predicted"/>
<dbReference type="EMBL" id="JAQQKX010000001">
    <property type="protein sequence ID" value="MDC7681845.1"/>
    <property type="molecule type" value="Genomic_DNA"/>
</dbReference>
<feature type="transmembrane region" description="Helical" evidence="1">
    <location>
        <begin position="100"/>
        <end position="120"/>
    </location>
</feature>
<gene>
    <name evidence="2" type="ORF">PQU92_01050</name>
</gene>